<dbReference type="InterPro" id="IPR038726">
    <property type="entry name" value="PDDEXK_AddAB-type"/>
</dbReference>
<dbReference type="GO" id="GO:0005524">
    <property type="term" value="F:ATP binding"/>
    <property type="evidence" value="ECO:0007669"/>
    <property type="project" value="UniProtKB-UniRule"/>
</dbReference>
<dbReference type="HAMAP" id="MF_01451">
    <property type="entry name" value="AddA"/>
    <property type="match status" value="1"/>
</dbReference>
<evidence type="ECO:0000256" key="15">
    <source>
        <dbReference type="SAM" id="MobiDB-lite"/>
    </source>
</evidence>
<accession>A0AA35CJS6</accession>
<evidence type="ECO:0000256" key="6">
    <source>
        <dbReference type="ARBA" id="ARBA00022839"/>
    </source>
</evidence>
<dbReference type="GO" id="GO:0043138">
    <property type="term" value="F:3'-5' DNA helicase activity"/>
    <property type="evidence" value="ECO:0007669"/>
    <property type="project" value="UniProtKB-UniRule"/>
</dbReference>
<dbReference type="PANTHER" id="PTHR11070:SF48">
    <property type="entry name" value="ATP-DEPENDENT HELICASE_NUCLEASE SUBUNIT A"/>
    <property type="match status" value="1"/>
</dbReference>
<dbReference type="Pfam" id="PF12705">
    <property type="entry name" value="PDDEXK_1"/>
    <property type="match status" value="1"/>
</dbReference>
<dbReference type="InterPro" id="IPR000212">
    <property type="entry name" value="DNA_helicase_UvrD/REP"/>
</dbReference>
<feature type="compositionally biased region" description="Gly residues" evidence="15">
    <location>
        <begin position="558"/>
        <end position="573"/>
    </location>
</feature>
<dbReference type="EMBL" id="AP025628">
    <property type="protein sequence ID" value="BDG60497.1"/>
    <property type="molecule type" value="Genomic_DNA"/>
</dbReference>
<keyword evidence="10 13" id="KW-0413">Isomerase</keyword>
<keyword evidence="7 13" id="KW-0067">ATP-binding</keyword>
<evidence type="ECO:0000259" key="16">
    <source>
        <dbReference type="PROSITE" id="PS51198"/>
    </source>
</evidence>
<dbReference type="RefSeq" id="WP_264844518.1">
    <property type="nucleotide sequence ID" value="NZ_AP025628.1"/>
</dbReference>
<dbReference type="SUPFAM" id="SSF52540">
    <property type="entry name" value="P-loop containing nucleoside triphosphate hydrolases"/>
    <property type="match status" value="1"/>
</dbReference>
<sequence length="1350" mass="144446">MGWTPEQELAIEAEGTRVLVAAAAGAGKTATLVERVLRRVLGGLDLDRLLVVTFTEAAATEMRQRIAREVKAALARDPGSAFLRRQLSLLDRASIRTLHAFCLGLVRQHFYRLGLDPGVRVADEHEAALLREEALDAVFEAAYAAPDPEPFLALVDRYGGLRGDARLREAVEALWSQAVQMPWPWRWLEEVAARFEDPPGSGEPWVPSVQAEVAGRLEEAVWLLRRALRLAALPGGPAAYGDVLAGDLARLEVLLRTARSGTWEDLRQGLLGFEFGTLPRLRADAVRGDLKKTVTDLRERVKEVVRQELAGGVPGRPLGDLLAELRSLAPLVRTLVGLVRELDREYATAKSARGLVDFHDIERLALQVLLDPGAPEGTLAPSAVAREVQARYAAVLVDEYQDINPLQDAILTLVSRDGGEAGPPNLFMVGDVKQSIYRFRHAEPRLFLDKYHRYSRDGEGPGRRIDLQANFRSRPSVLRAVNFLFRQIMTPGAGEVAYDRAAELVPGAEYPEPPATSEPSGGPDGPAPAPPGAAPAPWPPGPPAGEAPVEMYLIAGTRGEGGSAGEEGSAGEGGGDDPEGAEPAGGEPAEGAAAGADEEAEMTALEREASLAAGRIRALLDGGTLIWDREEGRYRPLRPRDVVILLRSLRPAAAVVAAALEAAGIPAYADAGSGYFGTVEVQTVLSLLAVIDNPRQDIPLAAVLRSSVVGLDAGDLARIRLAAPGADFYGAVRAAAAGEGGEAVPAALADRLRGFLERLETWRGLARRLPLSRLLWHLYEETGLVHHALGLPEGAQRHANLLALHDRARQFDQFSRQGLFRFLRFVERLRERGQDMAEASPLGEGEDVVRILSIHKAKGLEFPVVVVLGLGRRFNLEDTQGDLLVHRDLGLGPRIVDPDLRLRYPSLAHRAVAARLRQEALAEEMRVLYVALTRARERLVLVGTVASPARSIPAWADLAACHTGWPLPDGLLAGANAYLDWLGPALCRHAGGAPLRRWAAGAGSAGTEAAGVPADPGVAADPSRWHVAILSPAEAVAAGAGGAPREPVVAPPGGKGSDLLDLRERLCGLEPLPGVTLDGPGPHRDAALRLRWTYPYADVARRRAKTTVSDLVHWGRGPDAGPSGPDEDAEGPEWAGAVHPEPARLRALTPARPRFLQAQPATLTPAEAGSATHRVLQLLDLGAALDEADIARQVRVLVEREVLTAEQAAAVPVADLARFFASPLGARLRAAPDRVRREVAFTAGVPAAEVFPDLDPEQAAGERVTLQGMVDCVLEEPDGGLVIIDFKTDDVGPEEAGRAADRHRPQVLTYARVLGEVLRRPVREVWLAFLRPGVNVPVGPVAGAAGGLIQ</sequence>
<evidence type="ECO:0000256" key="1">
    <source>
        <dbReference type="ARBA" id="ARBA00022722"/>
    </source>
</evidence>
<evidence type="ECO:0000256" key="5">
    <source>
        <dbReference type="ARBA" id="ARBA00022806"/>
    </source>
</evidence>
<keyword evidence="8 13" id="KW-0238">DNA-binding</keyword>
<dbReference type="EC" id="5.6.2.4" evidence="13"/>
<dbReference type="Gene3D" id="3.90.320.10">
    <property type="match status" value="1"/>
</dbReference>
<keyword evidence="4 13" id="KW-0378">Hydrolase</keyword>
<organism evidence="18 19">
    <name type="scientific">Caldinitratiruptor microaerophilus</name>
    <dbReference type="NCBI Taxonomy" id="671077"/>
    <lineage>
        <taxon>Bacteria</taxon>
        <taxon>Bacillati</taxon>
        <taxon>Bacillota</taxon>
        <taxon>Clostridia</taxon>
        <taxon>Eubacteriales</taxon>
        <taxon>Symbiobacteriaceae</taxon>
        <taxon>Caldinitratiruptor</taxon>
    </lineage>
</organism>
<dbReference type="Pfam" id="PF00580">
    <property type="entry name" value="UvrD-helicase"/>
    <property type="match status" value="2"/>
</dbReference>
<proteinExistence type="inferred from homology"/>
<reference evidence="18" key="1">
    <citation type="submission" date="2022-03" db="EMBL/GenBank/DDBJ databases">
        <title>Complete genome sequence of Caldinitratiruptor microaerophilus.</title>
        <authorList>
            <person name="Mukaiyama R."/>
            <person name="Nishiyama T."/>
            <person name="Ueda K."/>
        </authorList>
    </citation>
    <scope>NUCLEOTIDE SEQUENCE</scope>
    <source>
        <strain evidence="18">JCM 16183</strain>
    </source>
</reference>
<keyword evidence="9 13" id="KW-0234">DNA repair</keyword>
<comment type="cofactor">
    <cofactor evidence="13">
        <name>Mg(2+)</name>
        <dbReference type="ChEBI" id="CHEBI:18420"/>
    </cofactor>
</comment>
<keyword evidence="2 13" id="KW-0547">Nucleotide-binding</keyword>
<evidence type="ECO:0000256" key="8">
    <source>
        <dbReference type="ARBA" id="ARBA00023125"/>
    </source>
</evidence>
<dbReference type="PANTHER" id="PTHR11070">
    <property type="entry name" value="UVRD / RECB / PCRA DNA HELICASE FAMILY MEMBER"/>
    <property type="match status" value="1"/>
</dbReference>
<dbReference type="PROSITE" id="PS51217">
    <property type="entry name" value="UVRD_HELICASE_CTER"/>
    <property type="match status" value="1"/>
</dbReference>
<dbReference type="Gene3D" id="3.40.50.300">
    <property type="entry name" value="P-loop containing nucleotide triphosphate hydrolases"/>
    <property type="match status" value="4"/>
</dbReference>
<evidence type="ECO:0000256" key="13">
    <source>
        <dbReference type="HAMAP-Rule" id="MF_01451"/>
    </source>
</evidence>
<evidence type="ECO:0000313" key="19">
    <source>
        <dbReference type="Proteomes" id="UP001163687"/>
    </source>
</evidence>
<evidence type="ECO:0000256" key="4">
    <source>
        <dbReference type="ARBA" id="ARBA00022801"/>
    </source>
</evidence>
<dbReference type="InterPro" id="IPR027417">
    <property type="entry name" value="P-loop_NTPase"/>
</dbReference>
<keyword evidence="5 13" id="KW-0347">Helicase</keyword>
<dbReference type="InterPro" id="IPR014017">
    <property type="entry name" value="DNA_helicase_UvrD-like_C"/>
</dbReference>
<feature type="domain" description="UvrD-like helicase ATP-binding" evidence="16">
    <location>
        <begin position="1"/>
        <end position="474"/>
    </location>
</feature>
<protein>
    <recommendedName>
        <fullName evidence="13">ATP-dependent helicase/nuclease subunit A</fullName>
        <ecNumber evidence="13">3.1.-.-</ecNumber>
        <ecNumber evidence="13">5.6.2.4</ecNumber>
    </recommendedName>
    <alternativeName>
        <fullName evidence="13">ATP-dependent helicase/nuclease AddA</fullName>
    </alternativeName>
    <alternativeName>
        <fullName evidence="13">DNA 3'-5' helicase AddA</fullName>
    </alternativeName>
</protein>
<dbReference type="InterPro" id="IPR014016">
    <property type="entry name" value="UvrD-like_ATP-bd"/>
</dbReference>
<feature type="domain" description="UvrD-like helicase C-terminal" evidence="17">
    <location>
        <begin position="558"/>
        <end position="859"/>
    </location>
</feature>
<keyword evidence="3 13" id="KW-0227">DNA damage</keyword>
<comment type="subunit">
    <text evidence="13">Heterodimer of AddA and AddB/RexB.</text>
</comment>
<evidence type="ECO:0000256" key="2">
    <source>
        <dbReference type="ARBA" id="ARBA00022741"/>
    </source>
</evidence>
<evidence type="ECO:0000256" key="3">
    <source>
        <dbReference type="ARBA" id="ARBA00022763"/>
    </source>
</evidence>
<dbReference type="GO" id="GO:0003690">
    <property type="term" value="F:double-stranded DNA binding"/>
    <property type="evidence" value="ECO:0007669"/>
    <property type="project" value="UniProtKB-UniRule"/>
</dbReference>
<feature type="binding site" evidence="14">
    <location>
        <begin position="22"/>
        <end position="29"/>
    </location>
    <ligand>
        <name>ATP</name>
        <dbReference type="ChEBI" id="CHEBI:30616"/>
    </ligand>
</feature>
<comment type="similarity">
    <text evidence="13">Belongs to the helicase family. AddA subfamily.</text>
</comment>
<evidence type="ECO:0000256" key="9">
    <source>
        <dbReference type="ARBA" id="ARBA00023204"/>
    </source>
</evidence>
<dbReference type="GO" id="GO:0008408">
    <property type="term" value="F:3'-5' exonuclease activity"/>
    <property type="evidence" value="ECO:0007669"/>
    <property type="project" value="UniProtKB-UniRule"/>
</dbReference>
<name>A0AA35CJS6_9FIRM</name>
<keyword evidence="6 13" id="KW-0269">Exonuclease</keyword>
<evidence type="ECO:0000259" key="17">
    <source>
        <dbReference type="PROSITE" id="PS51217"/>
    </source>
</evidence>
<dbReference type="InterPro" id="IPR011335">
    <property type="entry name" value="Restrct_endonuc-II-like"/>
</dbReference>
<dbReference type="Proteomes" id="UP001163687">
    <property type="component" value="Chromosome"/>
</dbReference>
<feature type="region of interest" description="Disordered" evidence="15">
    <location>
        <begin position="507"/>
        <end position="602"/>
    </location>
</feature>
<dbReference type="GO" id="GO:0000724">
    <property type="term" value="P:double-strand break repair via homologous recombination"/>
    <property type="evidence" value="ECO:0007669"/>
    <property type="project" value="UniProtKB-UniRule"/>
</dbReference>
<dbReference type="InterPro" id="IPR014152">
    <property type="entry name" value="AddA"/>
</dbReference>
<dbReference type="InterPro" id="IPR011604">
    <property type="entry name" value="PDDEXK-like_dom_sf"/>
</dbReference>
<dbReference type="EC" id="3.1.-.-" evidence="13"/>
<dbReference type="Pfam" id="PF13361">
    <property type="entry name" value="UvrD_C"/>
    <property type="match status" value="1"/>
</dbReference>
<dbReference type="GO" id="GO:0005829">
    <property type="term" value="C:cytosol"/>
    <property type="evidence" value="ECO:0007669"/>
    <property type="project" value="TreeGrafter"/>
</dbReference>
<evidence type="ECO:0000256" key="10">
    <source>
        <dbReference type="ARBA" id="ARBA00023235"/>
    </source>
</evidence>
<comment type="function">
    <text evidence="13">The heterodimer acts as both an ATP-dependent DNA helicase and an ATP-dependent, dual-direction single-stranded exonuclease. Recognizes the chi site generating a DNA molecule suitable for the initiation of homologous recombination. The AddA nuclease domain is required for chi fragment generation; this subunit has the helicase and 3' -&gt; 5' nuclease activities.</text>
</comment>
<feature type="compositionally biased region" description="Pro residues" evidence="15">
    <location>
        <begin position="525"/>
        <end position="545"/>
    </location>
</feature>
<dbReference type="PROSITE" id="PS51198">
    <property type="entry name" value="UVRD_HELICASE_ATP_BIND"/>
    <property type="match status" value="1"/>
</dbReference>
<feature type="compositionally biased region" description="Low complexity" evidence="15">
    <location>
        <begin position="581"/>
        <end position="595"/>
    </location>
</feature>
<gene>
    <name evidence="13" type="primary">addA</name>
    <name evidence="18" type="ORF">caldi_15870</name>
</gene>
<evidence type="ECO:0000313" key="18">
    <source>
        <dbReference type="EMBL" id="BDG60497.1"/>
    </source>
</evidence>
<dbReference type="SUPFAM" id="SSF52980">
    <property type="entry name" value="Restriction endonuclease-like"/>
    <property type="match status" value="1"/>
</dbReference>
<evidence type="ECO:0000256" key="7">
    <source>
        <dbReference type="ARBA" id="ARBA00022840"/>
    </source>
</evidence>
<dbReference type="GO" id="GO:0033202">
    <property type="term" value="C:DNA helicase complex"/>
    <property type="evidence" value="ECO:0007669"/>
    <property type="project" value="TreeGrafter"/>
</dbReference>
<comment type="catalytic activity">
    <reaction evidence="12 13">
        <text>ATP + H2O = ADP + phosphate + H(+)</text>
        <dbReference type="Rhea" id="RHEA:13065"/>
        <dbReference type="ChEBI" id="CHEBI:15377"/>
        <dbReference type="ChEBI" id="CHEBI:15378"/>
        <dbReference type="ChEBI" id="CHEBI:30616"/>
        <dbReference type="ChEBI" id="CHEBI:43474"/>
        <dbReference type="ChEBI" id="CHEBI:456216"/>
        <dbReference type="EC" id="5.6.2.4"/>
    </reaction>
</comment>
<dbReference type="KEGG" id="cmic:caldi_15870"/>
<keyword evidence="1 13" id="KW-0540">Nuclease</keyword>
<evidence type="ECO:0000256" key="11">
    <source>
        <dbReference type="ARBA" id="ARBA00034617"/>
    </source>
</evidence>
<comment type="catalytic activity">
    <reaction evidence="11 13">
        <text>Couples ATP hydrolysis with the unwinding of duplex DNA by translocating in the 3'-5' direction.</text>
        <dbReference type="EC" id="5.6.2.4"/>
    </reaction>
</comment>
<evidence type="ECO:0000256" key="12">
    <source>
        <dbReference type="ARBA" id="ARBA00048988"/>
    </source>
</evidence>
<evidence type="ECO:0000256" key="14">
    <source>
        <dbReference type="PROSITE-ProRule" id="PRU00560"/>
    </source>
</evidence>
<keyword evidence="19" id="KW-1185">Reference proteome</keyword>
<feature type="region of interest" description="Disordered" evidence="15">
    <location>
        <begin position="1112"/>
        <end position="1133"/>
    </location>
</feature>